<protein>
    <submittedName>
        <fullName evidence="1">Uncharacterized protein</fullName>
    </submittedName>
</protein>
<comment type="caution">
    <text evidence="1">The sequence shown here is derived from an EMBL/GenBank/DDBJ whole genome shotgun (WGS) entry which is preliminary data.</text>
</comment>
<gene>
    <name evidence="1" type="ORF">K8N75_06300</name>
</gene>
<name>A0A8T5UPD4_9EURY</name>
<keyword evidence="2" id="KW-1185">Reference proteome</keyword>
<sequence>MIFFLILLIGIFEINIAVVLDDDIVTATSMGNLNNTRNVKSNIDEKALQSKFQEIKDIPYNQKSMNCKNKSEMFADYLIQIGAKNVYVVVIEHKSGKYSHEVVEWDGHIYDACNNNELSYRTSKDEYLKKLNGIGFSGITVYYPHVHHDS</sequence>
<accession>A0A8T5UPD4</accession>
<dbReference type="EMBL" id="JAIOUQ010000007">
    <property type="protein sequence ID" value="MBZ2165648.1"/>
    <property type="molecule type" value="Genomic_DNA"/>
</dbReference>
<evidence type="ECO:0000313" key="1">
    <source>
        <dbReference type="EMBL" id="MBZ2165648.1"/>
    </source>
</evidence>
<evidence type="ECO:0000313" key="2">
    <source>
        <dbReference type="Proteomes" id="UP000825933"/>
    </source>
</evidence>
<dbReference type="AlphaFoldDB" id="A0A8T5UPD4"/>
<dbReference type="RefSeq" id="WP_223791249.1">
    <property type="nucleotide sequence ID" value="NZ_JAIOUQ010000007.1"/>
</dbReference>
<dbReference type="Proteomes" id="UP000825933">
    <property type="component" value="Unassembled WGS sequence"/>
</dbReference>
<proteinExistence type="predicted"/>
<reference evidence="2" key="1">
    <citation type="journal article" date="2022" name="Microbiol. Resour. Announc.">
        <title>Draft Genome Sequence of a Methanogenic Archaeon from West Spitsbergen Permafrost.</title>
        <authorList>
            <person name="Trubitsyn V."/>
            <person name="Rivkina E."/>
            <person name="Shcherbakova V."/>
        </authorList>
    </citation>
    <scope>NUCLEOTIDE SEQUENCE [LARGE SCALE GENOMIC DNA]</scope>
    <source>
        <strain evidence="2">VT</strain>
    </source>
</reference>
<organism evidence="1 2">
    <name type="scientific">Methanobacterium spitsbergense</name>
    <dbReference type="NCBI Taxonomy" id="2874285"/>
    <lineage>
        <taxon>Archaea</taxon>
        <taxon>Methanobacteriati</taxon>
        <taxon>Methanobacteriota</taxon>
        <taxon>Methanomada group</taxon>
        <taxon>Methanobacteria</taxon>
        <taxon>Methanobacteriales</taxon>
        <taxon>Methanobacteriaceae</taxon>
        <taxon>Methanobacterium</taxon>
    </lineage>
</organism>